<reference evidence="9 10" key="1">
    <citation type="journal article" date="2020" name="Microorganisms">
        <title>Osmotic Adaptation and Compatible Solute Biosynthesis of Phototrophic Bacteria as Revealed from Genome Analyses.</title>
        <authorList>
            <person name="Imhoff J.F."/>
            <person name="Rahn T."/>
            <person name="Kunzel S."/>
            <person name="Keller A."/>
            <person name="Neulinger S.C."/>
        </authorList>
    </citation>
    <scope>NUCLEOTIDE SEQUENCE [LARGE SCALE GENOMIC DNA]</scope>
    <source>
        <strain evidence="9 10">DSM 9895</strain>
    </source>
</reference>
<feature type="region of interest" description="Disordered" evidence="6">
    <location>
        <begin position="168"/>
        <end position="194"/>
    </location>
</feature>
<dbReference type="PROSITE" id="PS50192">
    <property type="entry name" value="T_SNARE"/>
    <property type="match status" value="1"/>
</dbReference>
<name>A0ABS1DP93_9PROT</name>
<dbReference type="PROSITE" id="PS50111">
    <property type="entry name" value="CHEMOTAXIS_TRANSDUC_2"/>
    <property type="match status" value="1"/>
</dbReference>
<protein>
    <recommendedName>
        <fullName evidence="11">Methyl-accepting transducer domain-containing protein</fullName>
    </recommendedName>
</protein>
<organism evidence="9 10">
    <name type="scientific">Rhodovibrio sodomensis</name>
    <dbReference type="NCBI Taxonomy" id="1088"/>
    <lineage>
        <taxon>Bacteria</taxon>
        <taxon>Pseudomonadati</taxon>
        <taxon>Pseudomonadota</taxon>
        <taxon>Alphaproteobacteria</taxon>
        <taxon>Rhodospirillales</taxon>
        <taxon>Rhodovibrionaceae</taxon>
        <taxon>Rhodovibrio</taxon>
    </lineage>
</organism>
<evidence type="ECO:0000256" key="1">
    <source>
        <dbReference type="ARBA" id="ARBA00004429"/>
    </source>
</evidence>
<evidence type="ECO:0008006" key="11">
    <source>
        <dbReference type="Google" id="ProtNLM"/>
    </source>
</evidence>
<keyword evidence="2" id="KW-0997">Cell inner membrane</keyword>
<dbReference type="EMBL" id="NRRL01000205">
    <property type="protein sequence ID" value="MBK1671509.1"/>
    <property type="molecule type" value="Genomic_DNA"/>
</dbReference>
<feature type="domain" description="Methyl-accepting transducer" evidence="7">
    <location>
        <begin position="1"/>
        <end position="174"/>
    </location>
</feature>
<evidence type="ECO:0000256" key="5">
    <source>
        <dbReference type="PROSITE-ProRule" id="PRU00284"/>
    </source>
</evidence>
<dbReference type="Gene3D" id="1.10.287.950">
    <property type="entry name" value="Methyl-accepting chemotaxis protein"/>
    <property type="match status" value="1"/>
</dbReference>
<comment type="similarity">
    <text evidence="4">Belongs to the methyl-accepting chemotaxis (MCP) protein family.</text>
</comment>
<keyword evidence="3 5" id="KW-0807">Transducer</keyword>
<keyword evidence="2" id="KW-1003">Cell membrane</keyword>
<evidence type="ECO:0000256" key="4">
    <source>
        <dbReference type="ARBA" id="ARBA00029447"/>
    </source>
</evidence>
<evidence type="ECO:0000313" key="9">
    <source>
        <dbReference type="EMBL" id="MBK1671509.1"/>
    </source>
</evidence>
<keyword evidence="2" id="KW-0472">Membrane</keyword>
<dbReference type="InterPro" id="IPR000727">
    <property type="entry name" value="T_SNARE_dom"/>
</dbReference>
<gene>
    <name evidence="9" type="ORF">CKO28_26270</name>
</gene>
<evidence type="ECO:0000256" key="6">
    <source>
        <dbReference type="SAM" id="MobiDB-lite"/>
    </source>
</evidence>
<dbReference type="Pfam" id="PF00015">
    <property type="entry name" value="MCPsignal"/>
    <property type="match status" value="1"/>
</dbReference>
<evidence type="ECO:0000313" key="10">
    <source>
        <dbReference type="Proteomes" id="UP001296873"/>
    </source>
</evidence>
<comment type="subcellular location">
    <subcellularLocation>
        <location evidence="1">Cell inner membrane</location>
        <topology evidence="1">Multi-pass membrane protein</topology>
    </subcellularLocation>
</comment>
<evidence type="ECO:0000256" key="2">
    <source>
        <dbReference type="ARBA" id="ARBA00022519"/>
    </source>
</evidence>
<accession>A0ABS1DP93</accession>
<dbReference type="InterPro" id="IPR004090">
    <property type="entry name" value="Chemotax_Me-accpt_rcpt"/>
</dbReference>
<proteinExistence type="inferred from homology"/>
<dbReference type="SMART" id="SM00283">
    <property type="entry name" value="MA"/>
    <property type="match status" value="1"/>
</dbReference>
<dbReference type="SUPFAM" id="SSF58104">
    <property type="entry name" value="Methyl-accepting chemotaxis protein (MCP) signaling domain"/>
    <property type="match status" value="1"/>
</dbReference>
<dbReference type="PANTHER" id="PTHR32089:SF112">
    <property type="entry name" value="LYSOZYME-LIKE PROTEIN-RELATED"/>
    <property type="match status" value="1"/>
</dbReference>
<dbReference type="PANTHER" id="PTHR32089">
    <property type="entry name" value="METHYL-ACCEPTING CHEMOTAXIS PROTEIN MCPB"/>
    <property type="match status" value="1"/>
</dbReference>
<dbReference type="PRINTS" id="PR00260">
    <property type="entry name" value="CHEMTRNSDUCR"/>
</dbReference>
<dbReference type="Proteomes" id="UP001296873">
    <property type="component" value="Unassembled WGS sequence"/>
</dbReference>
<sequence>MAGDTRQQAKRTNERVEGLDAAAQKIGSVVELISDIPGQTNLLALNATIDAARAGEAGKGFAVVAQEVKTLASQTARATEDIQNQVGAIQSETQAAVAAIREITGTIEQIDEIAQSVAAAVEEQGAATKEIARSVDEAATGTQEVTSNIAGVSAAASETGGGAHEVLSAASQLSKESSRLEQEVGSFLDGVRAA</sequence>
<feature type="domain" description="T-SNARE coiled-coil homology" evidence="8">
    <location>
        <begin position="90"/>
        <end position="152"/>
    </location>
</feature>
<comment type="caution">
    <text evidence="9">The sequence shown here is derived from an EMBL/GenBank/DDBJ whole genome shotgun (WGS) entry which is preliminary data.</text>
</comment>
<dbReference type="InterPro" id="IPR004089">
    <property type="entry name" value="MCPsignal_dom"/>
</dbReference>
<evidence type="ECO:0000259" key="7">
    <source>
        <dbReference type="PROSITE" id="PS50111"/>
    </source>
</evidence>
<keyword evidence="10" id="KW-1185">Reference proteome</keyword>
<evidence type="ECO:0000256" key="3">
    <source>
        <dbReference type="ARBA" id="ARBA00023224"/>
    </source>
</evidence>
<evidence type="ECO:0000259" key="8">
    <source>
        <dbReference type="PROSITE" id="PS50192"/>
    </source>
</evidence>